<dbReference type="AlphaFoldDB" id="A0A398DQ81"/>
<name>A0A398DQ81_9BACT</name>
<organism evidence="2 3">
    <name type="scientific">Candidatus Cryosericum septentrionale</name>
    <dbReference type="NCBI Taxonomy" id="2290913"/>
    <lineage>
        <taxon>Bacteria</taxon>
        <taxon>Pseudomonadati</taxon>
        <taxon>Caldisericota/Cryosericota group</taxon>
        <taxon>Candidatus Cryosericota</taxon>
        <taxon>Candidatus Cryosericia</taxon>
        <taxon>Candidatus Cryosericales</taxon>
        <taxon>Candidatus Cryosericaceae</taxon>
        <taxon>Candidatus Cryosericum</taxon>
    </lineage>
</organism>
<dbReference type="Gene3D" id="3.40.50.1010">
    <property type="entry name" value="5'-nuclease"/>
    <property type="match status" value="1"/>
</dbReference>
<dbReference type="EMBL" id="QXIY01000015">
    <property type="protein sequence ID" value="RIE17080.1"/>
    <property type="molecule type" value="Genomic_DNA"/>
</dbReference>
<protein>
    <recommendedName>
        <fullName evidence="1">PIN domain-containing protein</fullName>
    </recommendedName>
</protein>
<proteinExistence type="predicted"/>
<gene>
    <name evidence="2" type="ORF">SMC1_03765</name>
</gene>
<evidence type="ECO:0000313" key="3">
    <source>
        <dbReference type="Proteomes" id="UP000266113"/>
    </source>
</evidence>
<sequence length="154" mass="17187">MSIHSSLSLVIDSNIWIYLSTCGLVDAAFRLGSLHVPDLMRTKELLTELTWQDLKDKGAAFEELTSDSVRTLTEILDSTGRVSVCDVVCLVLAEQMNIPLVTHDKRLLAVARKRNVLTHNFDALLELMVTAGIIDESVRTDAIQTLVEHNMRPQ</sequence>
<evidence type="ECO:0000259" key="1">
    <source>
        <dbReference type="Pfam" id="PF01850"/>
    </source>
</evidence>
<dbReference type="Proteomes" id="UP000266113">
    <property type="component" value="Unassembled WGS sequence"/>
</dbReference>
<keyword evidence="3" id="KW-1185">Reference proteome</keyword>
<dbReference type="Pfam" id="PF01850">
    <property type="entry name" value="PIN"/>
    <property type="match status" value="1"/>
</dbReference>
<accession>A0A398DQ81</accession>
<feature type="domain" description="PIN" evidence="1">
    <location>
        <begin position="44"/>
        <end position="112"/>
    </location>
</feature>
<dbReference type="InterPro" id="IPR002716">
    <property type="entry name" value="PIN_dom"/>
</dbReference>
<reference evidence="2 3" key="1">
    <citation type="submission" date="2018-09" db="EMBL/GenBank/DDBJ databases">
        <title>Discovery and Ecogenomic Context for Candidatus Cryosericales, a Global Caldiserica Order Active in Thawing Permafrost.</title>
        <authorList>
            <person name="Martinez M.A."/>
            <person name="Woodcroft B.J."/>
            <person name="Ignacio Espinoza J.C."/>
            <person name="Zayed A."/>
            <person name="Singleton C.M."/>
            <person name="Boyd J."/>
            <person name="Li Y.-F."/>
            <person name="Purvine S."/>
            <person name="Maughan H."/>
            <person name="Hodgkins S.B."/>
            <person name="Anderson D."/>
            <person name="Sederholm M."/>
            <person name="Temperton B."/>
            <person name="Saleska S.R."/>
            <person name="Tyson G.W."/>
            <person name="Rich V.I."/>
        </authorList>
    </citation>
    <scope>NUCLEOTIDE SEQUENCE [LARGE SCALE GENOMIC DNA]</scope>
    <source>
        <strain evidence="2 3">SMC1</strain>
    </source>
</reference>
<dbReference type="RefSeq" id="WP_119085465.1">
    <property type="nucleotide sequence ID" value="NZ_QXIY01000015.1"/>
</dbReference>
<dbReference type="InterPro" id="IPR029060">
    <property type="entry name" value="PIN-like_dom_sf"/>
</dbReference>
<dbReference type="SUPFAM" id="SSF88723">
    <property type="entry name" value="PIN domain-like"/>
    <property type="match status" value="1"/>
</dbReference>
<evidence type="ECO:0000313" key="2">
    <source>
        <dbReference type="EMBL" id="RIE17080.1"/>
    </source>
</evidence>
<comment type="caution">
    <text evidence="2">The sequence shown here is derived from an EMBL/GenBank/DDBJ whole genome shotgun (WGS) entry which is preliminary data.</text>
</comment>